<evidence type="ECO:0000313" key="4">
    <source>
        <dbReference type="EMBL" id="PWE17415.1"/>
    </source>
</evidence>
<dbReference type="EMBL" id="QEXV01000003">
    <property type="protein sequence ID" value="PWE17415.1"/>
    <property type="molecule type" value="Genomic_DNA"/>
</dbReference>
<evidence type="ECO:0000259" key="3">
    <source>
        <dbReference type="Pfam" id="PF08308"/>
    </source>
</evidence>
<dbReference type="AlphaFoldDB" id="A0A2U2BTT1"/>
<dbReference type="InterPro" id="IPR013229">
    <property type="entry name" value="PEGA"/>
</dbReference>
<feature type="signal peptide" evidence="2">
    <location>
        <begin position="1"/>
        <end position="18"/>
    </location>
</feature>
<organism evidence="4 5">
    <name type="scientific">Marinicauda salina</name>
    <dbReference type="NCBI Taxonomy" id="2135793"/>
    <lineage>
        <taxon>Bacteria</taxon>
        <taxon>Pseudomonadati</taxon>
        <taxon>Pseudomonadota</taxon>
        <taxon>Alphaproteobacteria</taxon>
        <taxon>Maricaulales</taxon>
        <taxon>Maricaulaceae</taxon>
        <taxon>Marinicauda</taxon>
    </lineage>
</organism>
<evidence type="ECO:0000256" key="2">
    <source>
        <dbReference type="SAM" id="SignalP"/>
    </source>
</evidence>
<name>A0A2U2BTT1_9PROT</name>
<dbReference type="Pfam" id="PF08308">
    <property type="entry name" value="PEGA"/>
    <property type="match status" value="1"/>
</dbReference>
<proteinExistence type="predicted"/>
<feature type="domain" description="PEGA" evidence="3">
    <location>
        <begin position="27"/>
        <end position="79"/>
    </location>
</feature>
<feature type="chain" id="PRO_5015601845" description="PEGA domain-containing protein" evidence="2">
    <location>
        <begin position="19"/>
        <end position="214"/>
    </location>
</feature>
<accession>A0A2U2BTT1</accession>
<reference evidence="5" key="1">
    <citation type="submission" date="2018-05" db="EMBL/GenBank/DDBJ databases">
        <authorList>
            <person name="Liu B.-T."/>
        </authorList>
    </citation>
    <scope>NUCLEOTIDE SEQUENCE [LARGE SCALE GENOMIC DNA]</scope>
    <source>
        <strain evidence="5">WD6-1</strain>
    </source>
</reference>
<feature type="compositionally biased region" description="Basic and acidic residues" evidence="1">
    <location>
        <begin position="152"/>
        <end position="164"/>
    </location>
</feature>
<evidence type="ECO:0000256" key="1">
    <source>
        <dbReference type="SAM" id="MobiDB-lite"/>
    </source>
</evidence>
<comment type="caution">
    <text evidence="4">The sequence shown here is derived from an EMBL/GenBank/DDBJ whole genome shotgun (WGS) entry which is preliminary data.</text>
</comment>
<dbReference type="Proteomes" id="UP000245168">
    <property type="component" value="Unassembled WGS sequence"/>
</dbReference>
<gene>
    <name evidence="4" type="ORF">DDZ18_06960</name>
</gene>
<protein>
    <recommendedName>
        <fullName evidence="3">PEGA domain-containing protein</fullName>
    </recommendedName>
</protein>
<sequence length="214" mass="22247">MKLYIVIAVLAGCLGACTTITRGTNDTLVVETTPAGASVSTSNGYSCRSTPCAIKMPRRSEFVATIEKPGFETVEVNVTHQVSGAGGAGMAGNVLVGGLIGAAVDAGTGAMNDLVPNPIEVTLESVGQSEPELEEPESVSSPALTAAGQTSPERRSEPRPRTDTDSEEAVMRASASQSESASPGDEGAHDGPTDEDWERYSPFFRTQQRARDDG</sequence>
<keyword evidence="2" id="KW-0732">Signal</keyword>
<feature type="region of interest" description="Disordered" evidence="1">
    <location>
        <begin position="125"/>
        <end position="214"/>
    </location>
</feature>
<dbReference type="OrthoDB" id="7619773at2"/>
<keyword evidence="5" id="KW-1185">Reference proteome</keyword>
<evidence type="ECO:0000313" key="5">
    <source>
        <dbReference type="Proteomes" id="UP000245168"/>
    </source>
</evidence>